<reference evidence="17 18" key="1">
    <citation type="submission" date="2017-12" db="EMBL/GenBank/DDBJ databases">
        <title>Complete genome sequence of Spiroplasma floricola 23-6 (ATCC 29989).</title>
        <authorList>
            <person name="Tsai Y.-M."/>
            <person name="Wu P.-S."/>
            <person name="Lo W.-S."/>
            <person name="Kuo C.-H."/>
        </authorList>
    </citation>
    <scope>NUCLEOTIDE SEQUENCE [LARGE SCALE GENOMIC DNA]</scope>
    <source>
        <strain evidence="17 18">23-6</strain>
    </source>
</reference>
<feature type="transmembrane region" description="Helical" evidence="13">
    <location>
        <begin position="528"/>
        <end position="548"/>
    </location>
</feature>
<keyword evidence="10 13" id="KW-0472">Membrane</keyword>
<dbReference type="PANTHER" id="PTHR30175">
    <property type="entry name" value="PHOSPHOTRANSFERASE SYSTEM TRANSPORT PROTEIN"/>
    <property type="match status" value="1"/>
</dbReference>
<dbReference type="PANTHER" id="PTHR30175:SF1">
    <property type="entry name" value="PTS SYSTEM ARBUTIN-, CELLOBIOSE-, AND SALICIN-SPECIFIC EIIBC COMPONENT-RELATED"/>
    <property type="match status" value="1"/>
</dbReference>
<sequence>MEKIKLYAPCDGMVFPIEKLNDGVFSEKMLGEGIYIEPSSNVFYSPFEKSTINLIFETKHAFFVKAQDGPNVLIHIGLDTVNLKGKPFKFISKINEEISLKDKIVEVDLKLIKENNLAISTPIVIQEDVNEKWKLKLKEGLTKVKQGDEIGYFELDQEVDILKNIDALFSINKYEKTAEEIYKNVGTSANYSKYYNCMTRFRLIVKNKSKVDLKAIEKIALVKGTHWNGEELQIIIGGEVQKVFTAFQNIDQKINEDKNEIKVKKPIKERIMASLAGVMVPNLPIFIGIGMLMAVQSILIQANVLTKPGFGVSLNDIDHFSQFFFIITDVAFKFLGLFVGYNTIRYLGGNSQMGLLICLVIANPYLFQNGQPIWEWFKIGDVAIGIKAYANTILPCIAAMIAYYWLDKWIKTWMPSMVDIIFRHTLAFLIVVVGTFFLVGPILGLFEYGIGYVVNQIGLIPFGIGVAIFAFVWQPAVVLGIHIAIAMPISLQVQQGIPQLLSPGLMYGVYGQVGALIGIIIRTKDAKLRAMSIASLPAGFIGVSEPILYGINLPKQKPFIAGNIGAAIGGMLSGIIGVKLHVPGGYGIFSITGYIPGGATNVAMFVLCLLVALGGGAVATILIYQERPDELKTVNKINKLLISAYASRKQISKKEAKLKLEQVLKSQNEFLKKEDLKWIKELEKEIIILNQKEAKFEQYQNKYEKKYNNYLIKLKKLRNSDNPQSLKILYLKFEDFKSNNKKEELTKEIEEYKVIVKNKSKWFDDKQDEFMKIVSQNTAKLAKELNFSNLTNIDGQYFNAIHSLDINYGLTNKVNQSLLKKDIKLKVVK</sequence>
<dbReference type="InterPro" id="IPR001996">
    <property type="entry name" value="PTS_IIB_1"/>
</dbReference>
<keyword evidence="7 13" id="KW-0812">Transmembrane</keyword>
<dbReference type="InterPro" id="IPR018113">
    <property type="entry name" value="PTrfase_EIIB_Cys"/>
</dbReference>
<dbReference type="AlphaFoldDB" id="A0A2K8SE49"/>
<dbReference type="SUPFAM" id="SSF55604">
    <property type="entry name" value="Glucose permease domain IIB"/>
    <property type="match status" value="1"/>
</dbReference>
<evidence type="ECO:0000313" key="17">
    <source>
        <dbReference type="EMBL" id="AUB31731.1"/>
    </source>
</evidence>
<evidence type="ECO:0000259" key="16">
    <source>
        <dbReference type="PROSITE" id="PS51103"/>
    </source>
</evidence>
<feature type="transmembrane region" description="Helical" evidence="13">
    <location>
        <begin position="426"/>
        <end position="446"/>
    </location>
</feature>
<dbReference type="Gene3D" id="3.30.1360.60">
    <property type="entry name" value="Glucose permease domain IIB"/>
    <property type="match status" value="1"/>
</dbReference>
<evidence type="ECO:0000259" key="15">
    <source>
        <dbReference type="PROSITE" id="PS51098"/>
    </source>
</evidence>
<protein>
    <submittedName>
        <fullName evidence="17">PTS system, beta-glucoside IIABC component</fullName>
    </submittedName>
</protein>
<dbReference type="EMBL" id="CP025057">
    <property type="protein sequence ID" value="AUB31731.1"/>
    <property type="molecule type" value="Genomic_DNA"/>
</dbReference>
<proteinExistence type="predicted"/>
<dbReference type="Pfam" id="PF00367">
    <property type="entry name" value="PTS_EIIB"/>
    <property type="match status" value="1"/>
</dbReference>
<feature type="transmembrane region" description="Helical" evidence="13">
    <location>
        <begin position="602"/>
        <end position="624"/>
    </location>
</feature>
<accession>A0A2K8SE49</accession>
<evidence type="ECO:0000256" key="11">
    <source>
        <dbReference type="PROSITE-ProRule" id="PRU00421"/>
    </source>
</evidence>
<dbReference type="PROSITE" id="PS51093">
    <property type="entry name" value="PTS_EIIA_TYPE_1"/>
    <property type="match status" value="1"/>
</dbReference>
<dbReference type="InterPro" id="IPR013013">
    <property type="entry name" value="PTS_EIIC_1"/>
</dbReference>
<name>A0A2K8SE49_9MOLU</name>
<gene>
    <name evidence="17" type="ORF">SFLOR_v1c06830</name>
</gene>
<evidence type="ECO:0000256" key="7">
    <source>
        <dbReference type="ARBA" id="ARBA00022692"/>
    </source>
</evidence>
<dbReference type="Pfam" id="PF02378">
    <property type="entry name" value="PTS_EIIC"/>
    <property type="match status" value="1"/>
</dbReference>
<dbReference type="SUPFAM" id="SSF51261">
    <property type="entry name" value="Duplicated hybrid motif"/>
    <property type="match status" value="1"/>
</dbReference>
<organism evidence="17 18">
    <name type="scientific">Spiroplasma floricola 23-6</name>
    <dbReference type="NCBI Taxonomy" id="1336749"/>
    <lineage>
        <taxon>Bacteria</taxon>
        <taxon>Bacillati</taxon>
        <taxon>Mycoplasmatota</taxon>
        <taxon>Mollicutes</taxon>
        <taxon>Entomoplasmatales</taxon>
        <taxon>Spiroplasmataceae</taxon>
        <taxon>Spiroplasma</taxon>
    </lineage>
</organism>
<evidence type="ECO:0000256" key="2">
    <source>
        <dbReference type="ARBA" id="ARBA00022448"/>
    </source>
</evidence>
<evidence type="ECO:0000259" key="14">
    <source>
        <dbReference type="PROSITE" id="PS51093"/>
    </source>
</evidence>
<feature type="domain" description="PTS EIIC type-1" evidence="16">
    <location>
        <begin position="273"/>
        <end position="638"/>
    </location>
</feature>
<feature type="transmembrane region" description="Helical" evidence="13">
    <location>
        <begin position="505"/>
        <end position="522"/>
    </location>
</feature>
<keyword evidence="2" id="KW-0813">Transport</keyword>
<feature type="transmembrane region" description="Helical" evidence="13">
    <location>
        <begin position="458"/>
        <end position="485"/>
    </location>
</feature>
<dbReference type="GO" id="GO:0009401">
    <property type="term" value="P:phosphoenolpyruvate-dependent sugar phosphotransferase system"/>
    <property type="evidence" value="ECO:0007669"/>
    <property type="project" value="UniProtKB-KW"/>
</dbReference>
<feature type="active site" description="Phosphocysteine intermediate; for EIIB activity" evidence="11">
    <location>
        <position position="197"/>
    </location>
</feature>
<dbReference type="KEGG" id="sfz:SFLOR_v1c06830"/>
<feature type="transmembrane region" description="Helical" evidence="13">
    <location>
        <begin position="353"/>
        <end position="368"/>
    </location>
</feature>
<keyword evidence="3" id="KW-1003">Cell membrane</keyword>
<keyword evidence="18" id="KW-1185">Reference proteome</keyword>
<keyword evidence="9 13" id="KW-1133">Transmembrane helix</keyword>
<evidence type="ECO:0000256" key="5">
    <source>
        <dbReference type="ARBA" id="ARBA00022679"/>
    </source>
</evidence>
<dbReference type="InterPro" id="IPR001127">
    <property type="entry name" value="PTS_EIIA_1_perm"/>
</dbReference>
<feature type="transmembrane region" description="Helical" evidence="13">
    <location>
        <begin position="320"/>
        <end position="341"/>
    </location>
</feature>
<dbReference type="InterPro" id="IPR036878">
    <property type="entry name" value="Glu_permease_IIB"/>
</dbReference>
<evidence type="ECO:0000256" key="6">
    <source>
        <dbReference type="ARBA" id="ARBA00022683"/>
    </source>
</evidence>
<evidence type="ECO:0000313" key="18">
    <source>
        <dbReference type="Proteomes" id="UP000231823"/>
    </source>
</evidence>
<dbReference type="Pfam" id="PF00358">
    <property type="entry name" value="PTS_EIIA_1"/>
    <property type="match status" value="1"/>
</dbReference>
<evidence type="ECO:0000256" key="1">
    <source>
        <dbReference type="ARBA" id="ARBA00004651"/>
    </source>
</evidence>
<feature type="transmembrane region" description="Helical" evidence="13">
    <location>
        <begin position="560"/>
        <end position="582"/>
    </location>
</feature>
<dbReference type="GO" id="GO:0005886">
    <property type="term" value="C:plasma membrane"/>
    <property type="evidence" value="ECO:0007669"/>
    <property type="project" value="UniProtKB-SubCell"/>
</dbReference>
<dbReference type="PROSITE" id="PS51103">
    <property type="entry name" value="PTS_EIIC_TYPE_1"/>
    <property type="match status" value="1"/>
</dbReference>
<keyword evidence="5" id="KW-0808">Transferase</keyword>
<keyword evidence="4" id="KW-0762">Sugar transport</keyword>
<feature type="transmembrane region" description="Helical" evidence="13">
    <location>
        <begin position="388"/>
        <end position="406"/>
    </location>
</feature>
<dbReference type="RefSeq" id="WP_100916709.1">
    <property type="nucleotide sequence ID" value="NZ_CP025057.1"/>
</dbReference>
<dbReference type="InterPro" id="IPR011055">
    <property type="entry name" value="Dup_hybrid_motif"/>
</dbReference>
<dbReference type="GO" id="GO:0090563">
    <property type="term" value="F:protein-phosphocysteine-sugar phosphotransferase activity"/>
    <property type="evidence" value="ECO:0007669"/>
    <property type="project" value="TreeGrafter"/>
</dbReference>
<feature type="domain" description="PTS EIIA type-1" evidence="14">
    <location>
        <begin position="22"/>
        <end position="127"/>
    </location>
</feature>
<dbReference type="Proteomes" id="UP000231823">
    <property type="component" value="Chromosome"/>
</dbReference>
<comment type="subcellular location">
    <subcellularLocation>
        <location evidence="1">Cell membrane</location>
        <topology evidence="1">Multi-pass membrane protein</topology>
    </subcellularLocation>
</comment>
<evidence type="ECO:0000256" key="4">
    <source>
        <dbReference type="ARBA" id="ARBA00022597"/>
    </source>
</evidence>
<dbReference type="PROSITE" id="PS51098">
    <property type="entry name" value="PTS_EIIB_TYPE_1"/>
    <property type="match status" value="1"/>
</dbReference>
<dbReference type="InterPro" id="IPR003352">
    <property type="entry name" value="PTS_EIIC"/>
</dbReference>
<dbReference type="PROSITE" id="PS00371">
    <property type="entry name" value="PTS_EIIA_TYPE_1_HIS"/>
    <property type="match status" value="1"/>
</dbReference>
<evidence type="ECO:0000256" key="8">
    <source>
        <dbReference type="ARBA" id="ARBA00022777"/>
    </source>
</evidence>
<dbReference type="OrthoDB" id="400707at2"/>
<dbReference type="GO" id="GO:0016301">
    <property type="term" value="F:kinase activity"/>
    <property type="evidence" value="ECO:0007669"/>
    <property type="project" value="UniProtKB-KW"/>
</dbReference>
<dbReference type="InterPro" id="IPR050558">
    <property type="entry name" value="PTS_Sugar-Specific_Components"/>
</dbReference>
<dbReference type="NCBIfam" id="TIGR00830">
    <property type="entry name" value="PTBA"/>
    <property type="match status" value="1"/>
</dbReference>
<keyword evidence="12" id="KW-0175">Coiled coil</keyword>
<feature type="coiled-coil region" evidence="12">
    <location>
        <begin position="679"/>
        <end position="720"/>
    </location>
</feature>
<evidence type="ECO:0000256" key="3">
    <source>
        <dbReference type="ARBA" id="ARBA00022475"/>
    </source>
</evidence>
<keyword evidence="6" id="KW-0598">Phosphotransferase system</keyword>
<dbReference type="Gene3D" id="2.70.70.10">
    <property type="entry name" value="Glucose Permease (Domain IIA)"/>
    <property type="match status" value="1"/>
</dbReference>
<feature type="transmembrane region" description="Helical" evidence="13">
    <location>
        <begin position="271"/>
        <end position="300"/>
    </location>
</feature>
<evidence type="ECO:0000256" key="9">
    <source>
        <dbReference type="ARBA" id="ARBA00022989"/>
    </source>
</evidence>
<evidence type="ECO:0000256" key="13">
    <source>
        <dbReference type="SAM" id="Phobius"/>
    </source>
</evidence>
<evidence type="ECO:0000256" key="12">
    <source>
        <dbReference type="SAM" id="Coils"/>
    </source>
</evidence>
<feature type="domain" description="PTS EIIB type-1" evidence="15">
    <location>
        <begin position="175"/>
        <end position="257"/>
    </location>
</feature>
<dbReference type="GO" id="GO:0008982">
    <property type="term" value="F:protein-N(PI)-phosphohistidine-sugar phosphotransferase activity"/>
    <property type="evidence" value="ECO:0007669"/>
    <property type="project" value="InterPro"/>
</dbReference>
<keyword evidence="8" id="KW-0418">Kinase</keyword>
<evidence type="ECO:0000256" key="10">
    <source>
        <dbReference type="ARBA" id="ARBA00023136"/>
    </source>
</evidence>
<dbReference type="PROSITE" id="PS01035">
    <property type="entry name" value="PTS_EIIB_TYPE_1_CYS"/>
    <property type="match status" value="1"/>
</dbReference>